<evidence type="ECO:0000313" key="2">
    <source>
        <dbReference type="Proteomes" id="UP000510660"/>
    </source>
</evidence>
<evidence type="ECO:0000313" key="1">
    <source>
        <dbReference type="EMBL" id="QLL73869.1"/>
    </source>
</evidence>
<protein>
    <submittedName>
        <fullName evidence="1">Phage tail protein</fullName>
    </submittedName>
</protein>
<accession>A0A7H9E8K5</accession>
<dbReference type="Pfam" id="PF04630">
    <property type="entry name" value="Phage_TTP_1"/>
    <property type="match status" value="1"/>
</dbReference>
<dbReference type="EMBL" id="CP047415">
    <property type="protein sequence ID" value="QLL73869.1"/>
    <property type="molecule type" value="Genomic_DNA"/>
</dbReference>
<reference evidence="1 2" key="1">
    <citation type="submission" date="2020-01" db="EMBL/GenBank/DDBJ databases">
        <title>Complete and circular genome sequences of six lactobacillus isolates from horses.</title>
        <authorList>
            <person name="Hassan H.M."/>
        </authorList>
    </citation>
    <scope>NUCLEOTIDE SEQUENCE [LARGE SCALE GENOMIC DNA]</scope>
    <source>
        <strain evidence="1 2">1D</strain>
    </source>
</reference>
<dbReference type="AlphaFoldDB" id="A0A7H9E8K5"/>
<gene>
    <name evidence="1" type="ORF">GTO85_05570</name>
</gene>
<dbReference type="RefSeq" id="WP_133477917.1">
    <property type="nucleotide sequence ID" value="NZ_CP047415.1"/>
</dbReference>
<dbReference type="InterPro" id="IPR006724">
    <property type="entry name" value="Phage_TTP"/>
</dbReference>
<dbReference type="Proteomes" id="UP000510660">
    <property type="component" value="Chromosome"/>
</dbReference>
<name>A0A7H9E8K5_9LACO</name>
<sequence>MADTQTTQELGSSSHGINLVTFALLNPSTGTVLTGPDGLSDNGIKPIYQGVQGATQAEYQNLEREGTKQYANDTPKRVTRPTQAPTANLTFLDIAWDTLNKLTGYEQGEDGGYSLSGGAKPYFAMLTRATFLDGSSLYEAFACATAILPTGQHQTDNDSEQDANVALTVDAFQPINPDVFKLKNGHQMPYRRWNSLDSKFDPEKMMAQVFPGYKPDDTMKIVVPTWNGTSVATPSVQPKSDK</sequence>
<proteinExistence type="predicted"/>
<organism evidence="1 2">
    <name type="scientific">Lactobacillus crispatus</name>
    <dbReference type="NCBI Taxonomy" id="47770"/>
    <lineage>
        <taxon>Bacteria</taxon>
        <taxon>Bacillati</taxon>
        <taxon>Bacillota</taxon>
        <taxon>Bacilli</taxon>
        <taxon>Lactobacillales</taxon>
        <taxon>Lactobacillaceae</taxon>
        <taxon>Lactobacillus</taxon>
    </lineage>
</organism>